<dbReference type="Proteomes" id="UP001159363">
    <property type="component" value="Chromosome 1"/>
</dbReference>
<dbReference type="PANTHER" id="PTHR47326:SF1">
    <property type="entry name" value="HTH PSQ-TYPE DOMAIN-CONTAINING PROTEIN"/>
    <property type="match status" value="1"/>
</dbReference>
<keyword evidence="2" id="KW-1185">Reference proteome</keyword>
<gene>
    <name evidence="1" type="ORF">PR048_002638</name>
</gene>
<comment type="caution">
    <text evidence="1">The sequence shown here is derived from an EMBL/GenBank/DDBJ whole genome shotgun (WGS) entry which is preliminary data.</text>
</comment>
<evidence type="ECO:0000313" key="2">
    <source>
        <dbReference type="Proteomes" id="UP001159363"/>
    </source>
</evidence>
<protein>
    <submittedName>
        <fullName evidence="1">Uncharacterized protein</fullName>
    </submittedName>
</protein>
<accession>A0ABQ9ILH1</accession>
<reference evidence="1 2" key="1">
    <citation type="submission" date="2023-02" db="EMBL/GenBank/DDBJ databases">
        <title>LHISI_Scaffold_Assembly.</title>
        <authorList>
            <person name="Stuart O.P."/>
            <person name="Cleave R."/>
            <person name="Magrath M.J.L."/>
            <person name="Mikheyev A.S."/>
        </authorList>
    </citation>
    <scope>NUCLEOTIDE SEQUENCE [LARGE SCALE GENOMIC DNA]</scope>
    <source>
        <strain evidence="1">Daus_M_001</strain>
        <tissue evidence="1">Leg muscle</tissue>
    </source>
</reference>
<proteinExistence type="predicted"/>
<name>A0ABQ9ILH1_9NEOP</name>
<evidence type="ECO:0000313" key="1">
    <source>
        <dbReference type="EMBL" id="KAJ8897292.1"/>
    </source>
</evidence>
<dbReference type="Gene3D" id="3.30.420.10">
    <property type="entry name" value="Ribonuclease H-like superfamily/Ribonuclease H"/>
    <property type="match status" value="1"/>
</dbReference>
<organism evidence="1 2">
    <name type="scientific">Dryococelus australis</name>
    <dbReference type="NCBI Taxonomy" id="614101"/>
    <lineage>
        <taxon>Eukaryota</taxon>
        <taxon>Metazoa</taxon>
        <taxon>Ecdysozoa</taxon>
        <taxon>Arthropoda</taxon>
        <taxon>Hexapoda</taxon>
        <taxon>Insecta</taxon>
        <taxon>Pterygota</taxon>
        <taxon>Neoptera</taxon>
        <taxon>Polyneoptera</taxon>
        <taxon>Phasmatodea</taxon>
        <taxon>Verophasmatodea</taxon>
        <taxon>Anareolatae</taxon>
        <taxon>Phasmatidae</taxon>
        <taxon>Eurycanthinae</taxon>
        <taxon>Dryococelus</taxon>
    </lineage>
</organism>
<dbReference type="PANTHER" id="PTHR47326">
    <property type="entry name" value="TRANSPOSABLE ELEMENT TC3 TRANSPOSASE-LIKE PROTEIN"/>
    <property type="match status" value="1"/>
</dbReference>
<dbReference type="InterPro" id="IPR036397">
    <property type="entry name" value="RNaseH_sf"/>
</dbReference>
<dbReference type="EMBL" id="JARBHB010000001">
    <property type="protein sequence ID" value="KAJ8897292.1"/>
    <property type="molecule type" value="Genomic_DNA"/>
</dbReference>
<sequence>MGISREFRKAHVSHLKVLCPALEVPTLNLGLNLFSREKIIHYYPLCSDWKSALEWNIVLGLTDFKNSSCLLRQEPDLPSPRHDIQDNYATKKLRDTWQHFVWGLSVDPRLEEIFKMQLYPPLVTSLHNFELTATMPFGGAGVSRSAAMFVLELTTRALLFRSSKYLLEKSGIELPNFGSPVERSPRTSVRRLSHELYIPLTSVWRSHRLTLRKKAYHIQVTHHLEEEDYAGRVAMCAGFLEAVENENLLDNLLCADEATFHACGLVNRHNCRIWADNNPRSYTPKVDVRLGRTKNLAMSHFAERVLSLTFDVTESPLCCPNSEERPREGERKTILFRQFLSSYSSILVTAVAERLARSPPHPGHRILACGHRTGRCRLLAGFLGDLPFPPALSFRRCSILTSITLIVYQDFPRHGELCRPHILIYGFRRGISDPEGVVLHNHTHSLQARHRNDIQPSLTRHLATIQRRLTAIHRATSGIRQRAGIICRLSFTGSIPAQSSGDHIVSGTVALCLRLLPTTAGRPVLPVPQTGSFTLHCIDARSPQTSLLLLTLVTTRHSAGSSFSLSSHICRQVAHSSDLSALKTLITVSTEVHRGLSSLDGPIWKVTSTSSLAERGRDNEPELSFADNCRISIL</sequence>